<dbReference type="Gene3D" id="1.10.150.720">
    <property type="entry name" value="Haloacid dehalogenase-like hydrolase"/>
    <property type="match status" value="1"/>
</dbReference>
<dbReference type="Proteomes" id="UP000632222">
    <property type="component" value="Unassembled WGS sequence"/>
</dbReference>
<dbReference type="SFLD" id="SFLDG01129">
    <property type="entry name" value="C1.5:_HAD__Beta-PGM__Phosphata"/>
    <property type="match status" value="1"/>
</dbReference>
<dbReference type="EMBL" id="BMOD01000001">
    <property type="protein sequence ID" value="GGJ17997.1"/>
    <property type="molecule type" value="Genomic_DNA"/>
</dbReference>
<protein>
    <recommendedName>
        <fullName evidence="3">Hydrolase</fullName>
    </recommendedName>
</protein>
<accession>A0ABQ2CU83</accession>
<dbReference type="PANTHER" id="PTHR46191">
    <property type="match status" value="1"/>
</dbReference>
<evidence type="ECO:0008006" key="3">
    <source>
        <dbReference type="Google" id="ProtNLM"/>
    </source>
</evidence>
<gene>
    <name evidence="1" type="ORF">GCM10008938_00110</name>
</gene>
<dbReference type="Gene3D" id="3.40.50.1000">
    <property type="entry name" value="HAD superfamily/HAD-like"/>
    <property type="match status" value="1"/>
</dbReference>
<name>A0ABQ2CU83_9DEIO</name>
<dbReference type="InterPro" id="IPR051828">
    <property type="entry name" value="HAD-like_hydrolase_domain"/>
</dbReference>
<reference evidence="2" key="1">
    <citation type="journal article" date="2019" name="Int. J. Syst. Evol. Microbiol.">
        <title>The Global Catalogue of Microorganisms (GCM) 10K type strain sequencing project: providing services to taxonomists for standard genome sequencing and annotation.</title>
        <authorList>
            <consortium name="The Broad Institute Genomics Platform"/>
            <consortium name="The Broad Institute Genome Sequencing Center for Infectious Disease"/>
            <person name="Wu L."/>
            <person name="Ma J."/>
        </authorList>
    </citation>
    <scope>NUCLEOTIDE SEQUENCE [LARGE SCALE GENOMIC DNA]</scope>
    <source>
        <strain evidence="2">JCM 14370</strain>
    </source>
</reference>
<keyword evidence="2" id="KW-1185">Reference proteome</keyword>
<sequence length="224" mass="25547">MKLLIWDFDGTLGHREMDFKTAWSTTAKELLAEHHPEIAYTGGMLGAGFPWHTWETPHENQHPDDYWNQIAQVYHQLFETLGLQKQAPALSQKVRSQFCDLQKWHLYPDTLAVLEALALQGYTQVILSNHVPELEQIVRHLGLSRVFDHIFSSGTTGFEKPHPESYQMVLRKYPQATRVTMLGDNRKADVIEPQKQGIRGILVRAVDIELLSVPGLDCLLQGVL</sequence>
<dbReference type="RefSeq" id="WP_188997953.1">
    <property type="nucleotide sequence ID" value="NZ_BMOD01000001.1"/>
</dbReference>
<dbReference type="InterPro" id="IPR023214">
    <property type="entry name" value="HAD_sf"/>
</dbReference>
<proteinExistence type="predicted"/>
<dbReference type="Pfam" id="PF00702">
    <property type="entry name" value="Hydrolase"/>
    <property type="match status" value="1"/>
</dbReference>
<comment type="caution">
    <text evidence="1">The sequence shown here is derived from an EMBL/GenBank/DDBJ whole genome shotgun (WGS) entry which is preliminary data.</text>
</comment>
<dbReference type="PRINTS" id="PR00413">
    <property type="entry name" value="HADHALOGNASE"/>
</dbReference>
<evidence type="ECO:0000313" key="1">
    <source>
        <dbReference type="EMBL" id="GGJ17997.1"/>
    </source>
</evidence>
<dbReference type="SUPFAM" id="SSF56784">
    <property type="entry name" value="HAD-like"/>
    <property type="match status" value="1"/>
</dbReference>
<dbReference type="PANTHER" id="PTHR46191:SF2">
    <property type="entry name" value="HALOACID DEHALOGENASE-LIKE HYDROLASE DOMAIN-CONTAINING PROTEIN 3"/>
    <property type="match status" value="1"/>
</dbReference>
<dbReference type="InterPro" id="IPR044924">
    <property type="entry name" value="HAD-SF_hydro_IA_REG-2-like_cap"/>
</dbReference>
<dbReference type="InterPro" id="IPR006439">
    <property type="entry name" value="HAD-SF_hydro_IA"/>
</dbReference>
<dbReference type="SFLD" id="SFLDS00003">
    <property type="entry name" value="Haloacid_Dehalogenase"/>
    <property type="match status" value="1"/>
</dbReference>
<organism evidence="1 2">
    <name type="scientific">Deinococcus roseus</name>
    <dbReference type="NCBI Taxonomy" id="392414"/>
    <lineage>
        <taxon>Bacteria</taxon>
        <taxon>Thermotogati</taxon>
        <taxon>Deinococcota</taxon>
        <taxon>Deinococci</taxon>
        <taxon>Deinococcales</taxon>
        <taxon>Deinococcaceae</taxon>
        <taxon>Deinococcus</taxon>
    </lineage>
</organism>
<evidence type="ECO:0000313" key="2">
    <source>
        <dbReference type="Proteomes" id="UP000632222"/>
    </source>
</evidence>
<dbReference type="InterPro" id="IPR036412">
    <property type="entry name" value="HAD-like_sf"/>
</dbReference>
<dbReference type="NCBIfam" id="TIGR01549">
    <property type="entry name" value="HAD-SF-IA-v1"/>
    <property type="match status" value="1"/>
</dbReference>